<dbReference type="Proteomes" id="UP001156645">
    <property type="component" value="Unassembled WGS sequence"/>
</dbReference>
<sequence length="163" mass="18587">MYQHLPNICYECGILLNQESLTKEHVPPKCFFPKNDNFSLITVPSCIEHNGGKSNDDEYLLQIISLQILANEKGQNIATNKAVKGILRNKKRTKSLASNATLVYVDEEKTGQLKPTFAFKFDEFKFNNSVSSICKGLYYHEFHKVFNGDIEIYNRSLAKVPVH</sequence>
<reference evidence="4" key="3">
    <citation type="journal article" date="2019" name="Int. J. Syst. Evol. Microbiol.">
        <title>The Global Catalogue of Microorganisms (GCM) 10K type strain sequencing project: providing services to taxonomists for standard genome sequencing and annotation.</title>
        <authorList>
            <consortium name="The Broad Institute Genomics Platform"/>
            <consortium name="The Broad Institute Genome Sequencing Center for Infectious Disease"/>
            <person name="Wu L."/>
            <person name="Ma J."/>
        </authorList>
    </citation>
    <scope>NUCLEOTIDE SEQUENCE [LARGE SCALE GENOMIC DNA]</scope>
    <source>
        <strain evidence="4">NBRC 103191</strain>
    </source>
</reference>
<reference evidence="1" key="1">
    <citation type="journal article" date="2014" name="Int. J. Syst. Evol. Microbiol.">
        <title>Complete genome of a new Firmicutes species belonging to the dominant human colonic microbiota ('Ruminococcus bicirculans') reveals two chromosomes and a selective capacity to utilize plant glucans.</title>
        <authorList>
            <consortium name="NISC Comparative Sequencing Program"/>
            <person name="Wegmann U."/>
            <person name="Louis P."/>
            <person name="Goesmann A."/>
            <person name="Henrissat B."/>
            <person name="Duncan S.H."/>
            <person name="Flint H.J."/>
        </authorList>
    </citation>
    <scope>NUCLEOTIDE SEQUENCE</scope>
    <source>
        <strain evidence="1">NBRC 103191</strain>
    </source>
</reference>
<evidence type="ECO:0000313" key="1">
    <source>
        <dbReference type="EMBL" id="GLR28605.1"/>
    </source>
</evidence>
<dbReference type="RefSeq" id="WP_093070488.1">
    <property type="nucleotide sequence ID" value="NZ_BSOK01000011.1"/>
</dbReference>
<evidence type="ECO:0008006" key="5">
    <source>
        <dbReference type="Google" id="ProtNLM"/>
    </source>
</evidence>
<proteinExistence type="predicted"/>
<keyword evidence="4" id="KW-1185">Reference proteome</keyword>
<name>A0A1G6YSC5_9GAMM</name>
<reference evidence="1" key="4">
    <citation type="submission" date="2023-01" db="EMBL/GenBank/DDBJ databases">
        <title>Draft genome sequence of Psychrobacter pacificensis strain NBRC 103191.</title>
        <authorList>
            <person name="Sun Q."/>
            <person name="Mori K."/>
        </authorList>
    </citation>
    <scope>NUCLEOTIDE SEQUENCE</scope>
    <source>
        <strain evidence="1">NBRC 103191</strain>
    </source>
</reference>
<dbReference type="Proteomes" id="UP000198501">
    <property type="component" value="Unassembled WGS sequence"/>
</dbReference>
<protein>
    <recommendedName>
        <fullName evidence="5">HNH endonuclease</fullName>
    </recommendedName>
</protein>
<dbReference type="AlphaFoldDB" id="A0A1G6YSC5"/>
<dbReference type="EMBL" id="BSOK01000011">
    <property type="protein sequence ID" value="GLR28605.1"/>
    <property type="molecule type" value="Genomic_DNA"/>
</dbReference>
<accession>A0A1G6YSC5</accession>
<evidence type="ECO:0000313" key="3">
    <source>
        <dbReference type="Proteomes" id="UP000198501"/>
    </source>
</evidence>
<organism evidence="2 3">
    <name type="scientific">Psychrobacter pacificensis</name>
    <dbReference type="NCBI Taxonomy" id="112002"/>
    <lineage>
        <taxon>Bacteria</taxon>
        <taxon>Pseudomonadati</taxon>
        <taxon>Pseudomonadota</taxon>
        <taxon>Gammaproteobacteria</taxon>
        <taxon>Moraxellales</taxon>
        <taxon>Moraxellaceae</taxon>
        <taxon>Psychrobacter</taxon>
    </lineage>
</organism>
<gene>
    <name evidence="1" type="ORF">GCM10007915_08430</name>
    <name evidence="2" type="ORF">SAMN05660405_01768</name>
</gene>
<evidence type="ECO:0000313" key="4">
    <source>
        <dbReference type="Proteomes" id="UP001156645"/>
    </source>
</evidence>
<dbReference type="EMBL" id="FNAL01000013">
    <property type="protein sequence ID" value="SDD92456.1"/>
    <property type="molecule type" value="Genomic_DNA"/>
</dbReference>
<evidence type="ECO:0000313" key="2">
    <source>
        <dbReference type="EMBL" id="SDD92456.1"/>
    </source>
</evidence>
<reference evidence="2 3" key="2">
    <citation type="submission" date="2016-10" db="EMBL/GenBank/DDBJ databases">
        <authorList>
            <person name="de Groot N.N."/>
        </authorList>
    </citation>
    <scope>NUCLEOTIDE SEQUENCE [LARGE SCALE GENOMIC DNA]</scope>
    <source>
        <strain evidence="2 3">DSM 23406</strain>
    </source>
</reference>